<evidence type="ECO:0000313" key="1">
    <source>
        <dbReference type="EMBL" id="BAQ02534.1"/>
    </source>
</evidence>
<organism evidence="1 2">
    <name type="scientific">Ralstonia phage RSL2</name>
    <dbReference type="NCBI Taxonomy" id="1585840"/>
    <lineage>
        <taxon>Viruses</taxon>
        <taxon>Duplodnaviria</taxon>
        <taxon>Heunggongvirae</taxon>
        <taxon>Uroviricota</taxon>
        <taxon>Caudoviricetes</taxon>
        <taxon>Chimalliviridae</taxon>
        <taxon>Chiangmaivirus</taxon>
        <taxon>Chiangmaivirus RSL2</taxon>
    </lineage>
</organism>
<reference evidence="1 2" key="1">
    <citation type="submission" date="2014-12" db="EMBL/GenBank/DDBJ databases">
        <title>Genome analysis of a novel jumbo phage RSL2 infecting the phytopathogen Ralstonia solanacearum.</title>
        <authorList>
            <person name="Kawasaki T."/>
            <person name="Fujie M."/>
            <person name="Chatchawankanphanich O."/>
            <person name="Ogata H."/>
            <person name="Yamada T."/>
        </authorList>
    </citation>
    <scope>NUCLEOTIDE SEQUENCE [LARGE SCALE GENOMIC DNA]</scope>
    <source>
        <strain evidence="1 2">RSL2</strain>
    </source>
</reference>
<dbReference type="RefSeq" id="YP_009212855.1">
    <property type="nucleotide sequence ID" value="NC_028950.1"/>
</dbReference>
<accession>A0A0A8J991</accession>
<evidence type="ECO:0000313" key="2">
    <source>
        <dbReference type="Proteomes" id="UP000203794"/>
    </source>
</evidence>
<keyword evidence="2" id="KW-1185">Reference proteome</keyword>
<proteinExistence type="predicted"/>
<dbReference type="OrthoDB" id="31653at10239"/>
<dbReference type="Proteomes" id="UP000203794">
    <property type="component" value="Segment"/>
</dbReference>
<dbReference type="EMBL" id="AP014693">
    <property type="protein sequence ID" value="BAQ02534.1"/>
    <property type="molecule type" value="Genomic_DNA"/>
</dbReference>
<dbReference type="GeneID" id="26639447"/>
<dbReference type="KEGG" id="vg:26639447"/>
<name>A0A0A8J991_9CAUD</name>
<protein>
    <submittedName>
        <fullName evidence="1">Uncharacterized protein</fullName>
    </submittedName>
</protein>
<sequence>MQKFIVPTKDRIQKWKSFFEEHFREEEHQKALMQMLLTMVMWLSVEEYWDPRKHKREPQFNPFFELLEFGLAQAQELADTGMLDEEHVDVVGQQAYEFAVSLAAYLKELGILGTKNPVLKFEGFVGMNIIVKIFDESEIDQHGEGECLSG</sequence>